<gene>
    <name evidence="3" type="ORF">M408DRAFT_81899</name>
</gene>
<keyword evidence="1" id="KW-0472">Membrane</keyword>
<accession>A0A0C3AMJ8</accession>
<reference evidence="3 4" key="1">
    <citation type="submission" date="2014-04" db="EMBL/GenBank/DDBJ databases">
        <authorList>
            <consortium name="DOE Joint Genome Institute"/>
            <person name="Kuo A."/>
            <person name="Zuccaro A."/>
            <person name="Kohler A."/>
            <person name="Nagy L.G."/>
            <person name="Floudas D."/>
            <person name="Copeland A."/>
            <person name="Barry K.W."/>
            <person name="Cichocki N."/>
            <person name="Veneault-Fourrey C."/>
            <person name="LaButti K."/>
            <person name="Lindquist E.A."/>
            <person name="Lipzen A."/>
            <person name="Lundell T."/>
            <person name="Morin E."/>
            <person name="Murat C."/>
            <person name="Sun H."/>
            <person name="Tunlid A."/>
            <person name="Henrissat B."/>
            <person name="Grigoriev I.V."/>
            <person name="Hibbett D.S."/>
            <person name="Martin F."/>
            <person name="Nordberg H.P."/>
            <person name="Cantor M.N."/>
            <person name="Hua S.X."/>
        </authorList>
    </citation>
    <scope>NUCLEOTIDE SEQUENCE [LARGE SCALE GENOMIC DNA]</scope>
    <source>
        <strain evidence="3 4">MAFF 305830</strain>
    </source>
</reference>
<feature type="transmembrane region" description="Helical" evidence="1">
    <location>
        <begin position="144"/>
        <end position="165"/>
    </location>
</feature>
<reference evidence="4" key="2">
    <citation type="submission" date="2015-01" db="EMBL/GenBank/DDBJ databases">
        <title>Evolutionary Origins and Diversification of the Mycorrhizal Mutualists.</title>
        <authorList>
            <consortium name="DOE Joint Genome Institute"/>
            <consortium name="Mycorrhizal Genomics Consortium"/>
            <person name="Kohler A."/>
            <person name="Kuo A."/>
            <person name="Nagy L.G."/>
            <person name="Floudas D."/>
            <person name="Copeland A."/>
            <person name="Barry K.W."/>
            <person name="Cichocki N."/>
            <person name="Veneault-Fourrey C."/>
            <person name="LaButti K."/>
            <person name="Lindquist E.A."/>
            <person name="Lipzen A."/>
            <person name="Lundell T."/>
            <person name="Morin E."/>
            <person name="Murat C."/>
            <person name="Riley R."/>
            <person name="Ohm R."/>
            <person name="Sun H."/>
            <person name="Tunlid A."/>
            <person name="Henrissat B."/>
            <person name="Grigoriev I.V."/>
            <person name="Hibbett D.S."/>
            <person name="Martin F."/>
        </authorList>
    </citation>
    <scope>NUCLEOTIDE SEQUENCE [LARGE SCALE GENOMIC DNA]</scope>
    <source>
        <strain evidence="4">MAFF 305830</strain>
    </source>
</reference>
<dbReference type="EMBL" id="KN824428">
    <property type="protein sequence ID" value="KIM20511.1"/>
    <property type="molecule type" value="Genomic_DNA"/>
</dbReference>
<keyword evidence="4" id="KW-1185">Reference proteome</keyword>
<sequence>MNRLSQLSRFAGFDRSNIFPSSNAARNHDHQTSVFDAAGGVGATPTFIHPSKSVHETSAWDVYNNEAMKVDLELIKDWTANLNSLLASIFSAVLSAFTIESKKLLEQDYAELMTEVMIFYINTRANGTISPYPRSDYQPSGDAILINCFLFASLGASLVAAFASIV</sequence>
<name>A0A0C3AMJ8_SERVB</name>
<evidence type="ECO:0000313" key="4">
    <source>
        <dbReference type="Proteomes" id="UP000054097"/>
    </source>
</evidence>
<evidence type="ECO:0000259" key="2">
    <source>
        <dbReference type="Pfam" id="PF20153"/>
    </source>
</evidence>
<dbReference type="OrthoDB" id="3219854at2759"/>
<protein>
    <recommendedName>
        <fullName evidence="2">DUF6535 domain-containing protein</fullName>
    </recommendedName>
</protein>
<keyword evidence="1" id="KW-1133">Transmembrane helix</keyword>
<dbReference type="Proteomes" id="UP000054097">
    <property type="component" value="Unassembled WGS sequence"/>
</dbReference>
<feature type="domain" description="DUF6535" evidence="2">
    <location>
        <begin position="60"/>
        <end position="165"/>
    </location>
</feature>
<evidence type="ECO:0000256" key="1">
    <source>
        <dbReference type="SAM" id="Phobius"/>
    </source>
</evidence>
<dbReference type="AlphaFoldDB" id="A0A0C3AMJ8"/>
<dbReference type="HOGENOM" id="CLU_1606681_0_0_1"/>
<feature type="non-terminal residue" evidence="3">
    <location>
        <position position="166"/>
    </location>
</feature>
<keyword evidence="1" id="KW-0812">Transmembrane</keyword>
<organism evidence="3 4">
    <name type="scientific">Serendipita vermifera MAFF 305830</name>
    <dbReference type="NCBI Taxonomy" id="933852"/>
    <lineage>
        <taxon>Eukaryota</taxon>
        <taxon>Fungi</taxon>
        <taxon>Dikarya</taxon>
        <taxon>Basidiomycota</taxon>
        <taxon>Agaricomycotina</taxon>
        <taxon>Agaricomycetes</taxon>
        <taxon>Sebacinales</taxon>
        <taxon>Serendipitaceae</taxon>
        <taxon>Serendipita</taxon>
    </lineage>
</organism>
<proteinExistence type="predicted"/>
<evidence type="ECO:0000313" key="3">
    <source>
        <dbReference type="EMBL" id="KIM20511.1"/>
    </source>
</evidence>
<dbReference type="Pfam" id="PF20153">
    <property type="entry name" value="DUF6535"/>
    <property type="match status" value="1"/>
</dbReference>
<dbReference type="InterPro" id="IPR045338">
    <property type="entry name" value="DUF6535"/>
</dbReference>